<dbReference type="GO" id="GO:0004674">
    <property type="term" value="F:protein serine/threonine kinase activity"/>
    <property type="evidence" value="ECO:0007669"/>
    <property type="project" value="UniProtKB-KW"/>
</dbReference>
<keyword evidence="2" id="KW-0723">Serine/threonine-protein kinase</keyword>
<dbReference type="InterPro" id="IPR011009">
    <property type="entry name" value="Kinase-like_dom_sf"/>
</dbReference>
<evidence type="ECO:0000256" key="6">
    <source>
        <dbReference type="ARBA" id="ARBA00022840"/>
    </source>
</evidence>
<keyword evidence="5" id="KW-0418">Kinase</keyword>
<feature type="domain" description="Protein kinase" evidence="9">
    <location>
        <begin position="30"/>
        <end position="476"/>
    </location>
</feature>
<dbReference type="PROSITE" id="PS50011">
    <property type="entry name" value="PROTEIN_KINASE_DOM"/>
    <property type="match status" value="1"/>
</dbReference>
<keyword evidence="3" id="KW-0808">Transferase</keyword>
<dbReference type="Proteomes" id="UP001162060">
    <property type="component" value="Unassembled WGS sequence"/>
</dbReference>
<dbReference type="PROSITE" id="PS00108">
    <property type="entry name" value="PROTEIN_KINASE_ST"/>
    <property type="match status" value="1"/>
</dbReference>
<evidence type="ECO:0000256" key="8">
    <source>
        <dbReference type="ARBA" id="ARBA00048679"/>
    </source>
</evidence>
<dbReference type="EMBL" id="CAKLBY020000153">
    <property type="protein sequence ID" value="CAK7929791.1"/>
    <property type="molecule type" value="Genomic_DNA"/>
</dbReference>
<evidence type="ECO:0000256" key="3">
    <source>
        <dbReference type="ARBA" id="ARBA00022679"/>
    </source>
</evidence>
<dbReference type="InterPro" id="IPR008271">
    <property type="entry name" value="Ser/Thr_kinase_AS"/>
</dbReference>
<evidence type="ECO:0000256" key="1">
    <source>
        <dbReference type="ARBA" id="ARBA00012513"/>
    </source>
</evidence>
<dbReference type="Gene3D" id="1.10.510.10">
    <property type="entry name" value="Transferase(Phosphotransferase) domain 1"/>
    <property type="match status" value="1"/>
</dbReference>
<name>A0AAV1U590_9STRA</name>
<dbReference type="FunFam" id="1.10.510.10:FF:002219">
    <property type="entry name" value="Uncharacterized protein"/>
    <property type="match status" value="1"/>
</dbReference>
<comment type="caution">
    <text evidence="10">The sequence shown here is derived from an EMBL/GenBank/DDBJ whole genome shotgun (WGS) entry which is preliminary data.</text>
</comment>
<dbReference type="Pfam" id="PF00069">
    <property type="entry name" value="Pkinase"/>
    <property type="match status" value="1"/>
</dbReference>
<evidence type="ECO:0000256" key="4">
    <source>
        <dbReference type="ARBA" id="ARBA00022741"/>
    </source>
</evidence>
<evidence type="ECO:0000256" key="7">
    <source>
        <dbReference type="ARBA" id="ARBA00047899"/>
    </source>
</evidence>
<dbReference type="PANTHER" id="PTHR43895">
    <property type="entry name" value="CALCIUM/CALMODULIN-DEPENDENT PROTEIN KINASE KINASE-RELATED"/>
    <property type="match status" value="1"/>
</dbReference>
<dbReference type="GO" id="GO:0007165">
    <property type="term" value="P:signal transduction"/>
    <property type="evidence" value="ECO:0007669"/>
    <property type="project" value="TreeGrafter"/>
</dbReference>
<proteinExistence type="predicted"/>
<dbReference type="Gene3D" id="3.30.200.20">
    <property type="entry name" value="Phosphorylase Kinase, domain 1"/>
    <property type="match status" value="1"/>
</dbReference>
<dbReference type="SUPFAM" id="SSF56112">
    <property type="entry name" value="Protein kinase-like (PK-like)"/>
    <property type="match status" value="1"/>
</dbReference>
<sequence length="512" mass="57994">MMTERRDKLLTVKVDHYDGQAIYSDGELIYELGGYLGGGAAGVVYEALSTRTKQHVAIKILNPVGYKLFPTTLLARCLVAVKGKPVAMLPGLEDAVEFEGERRFSSPSDRRAYGGRTRRVRMNVAMLKPMRVENVWWLIHPTSKQAIAAFEDPFTGHVRELTLPQCIEVWGEQISQCSERSGEMREMDPAELYQEVCVKNQLIKIPRIPKKFIKFAHTRRSIHREISNMSGLERHENVLCLDEALELVQDTKCTTFLVLELAGGGELFDRIKLDCGTDEESARVYFRQLISGVAFCHHSGICHRDLKPENLLLADNEELSTLKIADFGLSAIFAYTDKDANESALQPDVEQPSIRRLRSVVGSPHYVAPEVLMDTGRGYDGAKADAWSIGIILYAMVAGSMPFGKDLLKCGRYDRFRKWSYSTKCSDEDPMDEVDFPTWFFPARFSLELKSLLAQLLYPDACMRLSVEESQHHAWVRNAMPRKSNLSNMEDDQLLSIAHLSVHPKYHLHHPI</sequence>
<gene>
    <name evidence="10" type="ORF">PM001_LOCUS14941</name>
</gene>
<organism evidence="10 11">
    <name type="scientific">Peronospora matthiolae</name>
    <dbReference type="NCBI Taxonomy" id="2874970"/>
    <lineage>
        <taxon>Eukaryota</taxon>
        <taxon>Sar</taxon>
        <taxon>Stramenopiles</taxon>
        <taxon>Oomycota</taxon>
        <taxon>Peronosporomycetes</taxon>
        <taxon>Peronosporales</taxon>
        <taxon>Peronosporaceae</taxon>
        <taxon>Peronospora</taxon>
    </lineage>
</organism>
<dbReference type="EC" id="2.7.11.1" evidence="1"/>
<dbReference type="AlphaFoldDB" id="A0AAV1U590"/>
<dbReference type="InterPro" id="IPR000719">
    <property type="entry name" value="Prot_kinase_dom"/>
</dbReference>
<dbReference type="GO" id="GO:0005524">
    <property type="term" value="F:ATP binding"/>
    <property type="evidence" value="ECO:0007669"/>
    <property type="project" value="UniProtKB-KW"/>
</dbReference>
<keyword evidence="4" id="KW-0547">Nucleotide-binding</keyword>
<evidence type="ECO:0000259" key="9">
    <source>
        <dbReference type="PROSITE" id="PS50011"/>
    </source>
</evidence>
<comment type="catalytic activity">
    <reaction evidence="7">
        <text>L-threonyl-[protein] + ATP = O-phospho-L-threonyl-[protein] + ADP + H(+)</text>
        <dbReference type="Rhea" id="RHEA:46608"/>
        <dbReference type="Rhea" id="RHEA-COMP:11060"/>
        <dbReference type="Rhea" id="RHEA-COMP:11605"/>
        <dbReference type="ChEBI" id="CHEBI:15378"/>
        <dbReference type="ChEBI" id="CHEBI:30013"/>
        <dbReference type="ChEBI" id="CHEBI:30616"/>
        <dbReference type="ChEBI" id="CHEBI:61977"/>
        <dbReference type="ChEBI" id="CHEBI:456216"/>
        <dbReference type="EC" id="2.7.11.1"/>
    </reaction>
</comment>
<evidence type="ECO:0000313" key="10">
    <source>
        <dbReference type="EMBL" id="CAK7929791.1"/>
    </source>
</evidence>
<protein>
    <recommendedName>
        <fullName evidence="1">non-specific serine/threonine protein kinase</fullName>
        <ecNumber evidence="1">2.7.11.1</ecNumber>
    </recommendedName>
</protein>
<dbReference type="SMART" id="SM00220">
    <property type="entry name" value="S_TKc"/>
    <property type="match status" value="1"/>
</dbReference>
<evidence type="ECO:0000256" key="2">
    <source>
        <dbReference type="ARBA" id="ARBA00022527"/>
    </source>
</evidence>
<accession>A0AAV1U590</accession>
<evidence type="ECO:0000313" key="11">
    <source>
        <dbReference type="Proteomes" id="UP001162060"/>
    </source>
</evidence>
<evidence type="ECO:0000256" key="5">
    <source>
        <dbReference type="ARBA" id="ARBA00022777"/>
    </source>
</evidence>
<reference evidence="10" key="1">
    <citation type="submission" date="2024-01" db="EMBL/GenBank/DDBJ databases">
        <authorList>
            <person name="Webb A."/>
        </authorList>
    </citation>
    <scope>NUCLEOTIDE SEQUENCE</scope>
    <source>
        <strain evidence="10">Pm1</strain>
    </source>
</reference>
<dbReference type="PANTHER" id="PTHR43895:SF32">
    <property type="entry name" value="SERINE_THREONINE-PROTEIN KINASE CHK1"/>
    <property type="match status" value="1"/>
</dbReference>
<comment type="catalytic activity">
    <reaction evidence="8">
        <text>L-seryl-[protein] + ATP = O-phospho-L-seryl-[protein] + ADP + H(+)</text>
        <dbReference type="Rhea" id="RHEA:17989"/>
        <dbReference type="Rhea" id="RHEA-COMP:9863"/>
        <dbReference type="Rhea" id="RHEA-COMP:11604"/>
        <dbReference type="ChEBI" id="CHEBI:15378"/>
        <dbReference type="ChEBI" id="CHEBI:29999"/>
        <dbReference type="ChEBI" id="CHEBI:30616"/>
        <dbReference type="ChEBI" id="CHEBI:83421"/>
        <dbReference type="ChEBI" id="CHEBI:456216"/>
        <dbReference type="EC" id="2.7.11.1"/>
    </reaction>
</comment>
<keyword evidence="6" id="KW-0067">ATP-binding</keyword>